<dbReference type="Gene3D" id="6.10.250.690">
    <property type="match status" value="1"/>
</dbReference>
<dbReference type="OrthoDB" id="9790442at2"/>
<keyword evidence="4 7" id="KW-0238">DNA-binding</keyword>
<dbReference type="RefSeq" id="WP_154239327.1">
    <property type="nucleotide sequence ID" value="NZ_CALJPI010000308.1"/>
</dbReference>
<sequence length="224" mass="25768">MNNKILVVDDETMMRDLLRDYFEAENYQVATAEGYAAAIAALSQKPDIILLDINMPGVDGLTLCREIRKYIACPILFLTAKITEQDKIDGFQAGADDYITKPFSLAELFARVEAHLRRQTRQAMSSVIRFQEGLVIGYESRTVCFEDREIPFSKREFDILAYLSRHPGQVFEKEQLYERIWGLDAGGSSEVIKEYVRKIRHKLFAATGRHRIETVWGVGYKWES</sequence>
<dbReference type="GO" id="GO:0000156">
    <property type="term" value="F:phosphorelay response regulator activity"/>
    <property type="evidence" value="ECO:0007669"/>
    <property type="project" value="TreeGrafter"/>
</dbReference>
<evidence type="ECO:0000256" key="6">
    <source>
        <dbReference type="PROSITE-ProRule" id="PRU00169"/>
    </source>
</evidence>
<gene>
    <name evidence="11" type="ORF">GKD88_12190</name>
    <name evidence="10" type="ORF">GKE08_12520</name>
</gene>
<feature type="DNA-binding region" description="OmpR/PhoB-type" evidence="7">
    <location>
        <begin position="125"/>
        <end position="224"/>
    </location>
</feature>
<evidence type="ECO:0000313" key="11">
    <source>
        <dbReference type="EMBL" id="MSC33880.1"/>
    </source>
</evidence>
<dbReference type="EMBL" id="WKPJ01000021">
    <property type="protein sequence ID" value="MSA90150.1"/>
    <property type="molecule type" value="Genomic_DNA"/>
</dbReference>
<dbReference type="AlphaFoldDB" id="A0A6N7S950"/>
<dbReference type="InterPro" id="IPR036388">
    <property type="entry name" value="WH-like_DNA-bd_sf"/>
</dbReference>
<dbReference type="Proteomes" id="UP000480929">
    <property type="component" value="Unassembled WGS sequence"/>
</dbReference>
<dbReference type="PROSITE" id="PS50110">
    <property type="entry name" value="RESPONSE_REGULATORY"/>
    <property type="match status" value="1"/>
</dbReference>
<dbReference type="PANTHER" id="PTHR48111">
    <property type="entry name" value="REGULATOR OF RPOS"/>
    <property type="match status" value="1"/>
</dbReference>
<dbReference type="FunFam" id="3.40.50.2300:FF:000001">
    <property type="entry name" value="DNA-binding response regulator PhoB"/>
    <property type="match status" value="1"/>
</dbReference>
<evidence type="ECO:0000313" key="12">
    <source>
        <dbReference type="Proteomes" id="UP000433575"/>
    </source>
</evidence>
<dbReference type="SUPFAM" id="SSF52172">
    <property type="entry name" value="CheY-like"/>
    <property type="match status" value="1"/>
</dbReference>
<keyword evidence="5" id="KW-0804">Transcription</keyword>
<keyword evidence="13" id="KW-1185">Reference proteome</keyword>
<evidence type="ECO:0000256" key="3">
    <source>
        <dbReference type="ARBA" id="ARBA00023015"/>
    </source>
</evidence>
<dbReference type="InterPro" id="IPR039420">
    <property type="entry name" value="WalR-like"/>
</dbReference>
<comment type="caution">
    <text evidence="10">The sequence shown here is derived from an EMBL/GenBank/DDBJ whole genome shotgun (WGS) entry which is preliminary data.</text>
</comment>
<evidence type="ECO:0000256" key="2">
    <source>
        <dbReference type="ARBA" id="ARBA00023012"/>
    </source>
</evidence>
<feature type="domain" description="Response regulatory" evidence="8">
    <location>
        <begin position="4"/>
        <end position="116"/>
    </location>
</feature>
<dbReference type="InterPro" id="IPR011006">
    <property type="entry name" value="CheY-like_superfamily"/>
</dbReference>
<evidence type="ECO:0000256" key="4">
    <source>
        <dbReference type="ARBA" id="ARBA00023125"/>
    </source>
</evidence>
<dbReference type="InterPro" id="IPR001867">
    <property type="entry name" value="OmpR/PhoB-type_DNA-bd"/>
</dbReference>
<dbReference type="PANTHER" id="PTHR48111:SF2">
    <property type="entry name" value="RESPONSE REGULATOR SAER"/>
    <property type="match status" value="1"/>
</dbReference>
<evidence type="ECO:0000259" key="8">
    <source>
        <dbReference type="PROSITE" id="PS50110"/>
    </source>
</evidence>
<protein>
    <submittedName>
        <fullName evidence="10">Response regulator</fullName>
    </submittedName>
</protein>
<evidence type="ECO:0000256" key="7">
    <source>
        <dbReference type="PROSITE-ProRule" id="PRU01091"/>
    </source>
</evidence>
<evidence type="ECO:0000259" key="9">
    <source>
        <dbReference type="PROSITE" id="PS51755"/>
    </source>
</evidence>
<dbReference type="GO" id="GO:0006355">
    <property type="term" value="P:regulation of DNA-templated transcription"/>
    <property type="evidence" value="ECO:0007669"/>
    <property type="project" value="InterPro"/>
</dbReference>
<keyword evidence="1 6" id="KW-0597">Phosphoprotein</keyword>
<reference evidence="12 13" key="1">
    <citation type="journal article" date="2019" name="Nat. Med.">
        <title>A library of human gut bacterial isolates paired with longitudinal multiomics data enables mechanistic microbiome research.</title>
        <authorList>
            <person name="Poyet M."/>
            <person name="Groussin M."/>
            <person name="Gibbons S.M."/>
            <person name="Avila-Pacheco J."/>
            <person name="Jiang X."/>
            <person name="Kearney S.M."/>
            <person name="Perrotta A.R."/>
            <person name="Berdy B."/>
            <person name="Zhao S."/>
            <person name="Lieberman T.D."/>
            <person name="Swanson P.K."/>
            <person name="Smith M."/>
            <person name="Roesemann S."/>
            <person name="Alexander J.E."/>
            <person name="Rich S.A."/>
            <person name="Livny J."/>
            <person name="Vlamakis H."/>
            <person name="Clish C."/>
            <person name="Bullock K."/>
            <person name="Deik A."/>
            <person name="Scott J."/>
            <person name="Pierce K.A."/>
            <person name="Xavier R.J."/>
            <person name="Alm E.J."/>
        </authorList>
    </citation>
    <scope>NUCLEOTIDE SEQUENCE [LARGE SCALE GENOMIC DNA]</scope>
    <source>
        <strain evidence="10 12">BIOML-A4</strain>
        <strain evidence="11 13">BIOML-A5</strain>
    </source>
</reference>
<dbReference type="PROSITE" id="PS51755">
    <property type="entry name" value="OMPR_PHOB"/>
    <property type="match status" value="1"/>
</dbReference>
<dbReference type="Pfam" id="PF00072">
    <property type="entry name" value="Response_reg"/>
    <property type="match status" value="1"/>
</dbReference>
<dbReference type="Gene3D" id="3.40.50.2300">
    <property type="match status" value="1"/>
</dbReference>
<dbReference type="GO" id="GO:0005829">
    <property type="term" value="C:cytosol"/>
    <property type="evidence" value="ECO:0007669"/>
    <property type="project" value="TreeGrafter"/>
</dbReference>
<dbReference type="GO" id="GO:0032993">
    <property type="term" value="C:protein-DNA complex"/>
    <property type="evidence" value="ECO:0007669"/>
    <property type="project" value="TreeGrafter"/>
</dbReference>
<feature type="domain" description="OmpR/PhoB-type" evidence="9">
    <location>
        <begin position="125"/>
        <end position="224"/>
    </location>
</feature>
<name>A0A6N7S950_9FIRM</name>
<keyword evidence="3" id="KW-0805">Transcription regulation</keyword>
<dbReference type="Gene3D" id="1.10.10.10">
    <property type="entry name" value="Winged helix-like DNA-binding domain superfamily/Winged helix DNA-binding domain"/>
    <property type="match status" value="1"/>
</dbReference>
<dbReference type="GO" id="GO:0000976">
    <property type="term" value="F:transcription cis-regulatory region binding"/>
    <property type="evidence" value="ECO:0007669"/>
    <property type="project" value="TreeGrafter"/>
</dbReference>
<proteinExistence type="predicted"/>
<dbReference type="Pfam" id="PF00486">
    <property type="entry name" value="Trans_reg_C"/>
    <property type="match status" value="1"/>
</dbReference>
<feature type="modified residue" description="4-aspartylphosphate" evidence="6">
    <location>
        <position position="52"/>
    </location>
</feature>
<dbReference type="EMBL" id="WKPI01000023">
    <property type="protein sequence ID" value="MSC33880.1"/>
    <property type="molecule type" value="Genomic_DNA"/>
</dbReference>
<dbReference type="InterPro" id="IPR001789">
    <property type="entry name" value="Sig_transdc_resp-reg_receiver"/>
</dbReference>
<evidence type="ECO:0000313" key="10">
    <source>
        <dbReference type="EMBL" id="MSA90150.1"/>
    </source>
</evidence>
<evidence type="ECO:0000313" key="13">
    <source>
        <dbReference type="Proteomes" id="UP000480929"/>
    </source>
</evidence>
<evidence type="ECO:0000256" key="5">
    <source>
        <dbReference type="ARBA" id="ARBA00023163"/>
    </source>
</evidence>
<dbReference type="SMART" id="SM00448">
    <property type="entry name" value="REC"/>
    <property type="match status" value="1"/>
</dbReference>
<evidence type="ECO:0000256" key="1">
    <source>
        <dbReference type="ARBA" id="ARBA00022553"/>
    </source>
</evidence>
<dbReference type="CDD" id="cd17574">
    <property type="entry name" value="REC_OmpR"/>
    <property type="match status" value="1"/>
</dbReference>
<dbReference type="Proteomes" id="UP000433575">
    <property type="component" value="Unassembled WGS sequence"/>
</dbReference>
<keyword evidence="2" id="KW-0902">Two-component regulatory system</keyword>
<accession>A0A6N7S950</accession>
<dbReference type="CDD" id="cd00383">
    <property type="entry name" value="trans_reg_C"/>
    <property type="match status" value="1"/>
</dbReference>
<organism evidence="10 12">
    <name type="scientific">Holdemania massiliensis</name>
    <dbReference type="NCBI Taxonomy" id="1468449"/>
    <lineage>
        <taxon>Bacteria</taxon>
        <taxon>Bacillati</taxon>
        <taxon>Bacillota</taxon>
        <taxon>Erysipelotrichia</taxon>
        <taxon>Erysipelotrichales</taxon>
        <taxon>Erysipelotrichaceae</taxon>
        <taxon>Holdemania</taxon>
    </lineage>
</organism>
<dbReference type="SMART" id="SM00862">
    <property type="entry name" value="Trans_reg_C"/>
    <property type="match status" value="1"/>
</dbReference>